<dbReference type="InterPro" id="IPR005094">
    <property type="entry name" value="Endonuclease_MobA/VirD2"/>
</dbReference>
<sequence length="426" mass="47662">MVAVVHVASSLRRVLNYNEQKVKEGVATCIDAPYYLKDADRLTFNQKLGRLQKLADLNERTKVNAVHISLNFPPQESHSQELLKEIAGAYLQKIGFAEQPYLLYQHFDAGHPHVHILTTNIKADGKRIPLHNIGKVLSEKARKELEIEYNLIKASEQARLSAYELQAVNAKLEYGKSSTKRAITGVLNTVLNDYKFTSLGELNAVLSLYNVSAEPGEKDSRMYKNKGLVYRIKKEDGTLIGTPIKASSIFGSPTLKTLGATFSKNKKARLPLKSKVKVTIDFALFNNGQAGLKPFIRELRAEGIDTVLRHTKDGRVFGITFVDHKNSCVFNGSALGDIYGAAAILLRSGETTGIKKDLNHVSFKLQTNKVKSIADSNGFTPAPFNPRHEDSSESLMQIMFQVERDYNYLPYELSAKKKKKQLRIKH</sequence>
<keyword evidence="3" id="KW-1185">Reference proteome</keyword>
<gene>
    <name evidence="2" type="ORF">DFQ12_4297</name>
</gene>
<organism evidence="2 3">
    <name type="scientific">Sphingobacterium detergens</name>
    <dbReference type="NCBI Taxonomy" id="1145106"/>
    <lineage>
        <taxon>Bacteria</taxon>
        <taxon>Pseudomonadati</taxon>
        <taxon>Bacteroidota</taxon>
        <taxon>Sphingobacteriia</taxon>
        <taxon>Sphingobacteriales</taxon>
        <taxon>Sphingobacteriaceae</taxon>
        <taxon>Sphingobacterium</taxon>
    </lineage>
</organism>
<feature type="domain" description="MobA/VirD2-like nuclease" evidence="1">
    <location>
        <begin position="42"/>
        <end position="151"/>
    </location>
</feature>
<dbReference type="AlphaFoldDB" id="A0A420ARP2"/>
<evidence type="ECO:0000313" key="2">
    <source>
        <dbReference type="EMBL" id="RKE47136.1"/>
    </source>
</evidence>
<name>A0A420ARP2_SPHD1</name>
<evidence type="ECO:0000259" key="1">
    <source>
        <dbReference type="Pfam" id="PF03432"/>
    </source>
</evidence>
<proteinExistence type="predicted"/>
<dbReference type="Pfam" id="PF03432">
    <property type="entry name" value="Relaxase"/>
    <property type="match status" value="1"/>
</dbReference>
<dbReference type="OrthoDB" id="915634at2"/>
<dbReference type="RefSeq" id="WP_120260952.1">
    <property type="nucleotide sequence ID" value="NZ_RAPY01000004.1"/>
</dbReference>
<evidence type="ECO:0000313" key="3">
    <source>
        <dbReference type="Proteomes" id="UP000286246"/>
    </source>
</evidence>
<comment type="caution">
    <text evidence="2">The sequence shown here is derived from an EMBL/GenBank/DDBJ whole genome shotgun (WGS) entry which is preliminary data.</text>
</comment>
<dbReference type="EMBL" id="RAPY01000004">
    <property type="protein sequence ID" value="RKE47136.1"/>
    <property type="molecule type" value="Genomic_DNA"/>
</dbReference>
<accession>A0A420ARP2</accession>
<dbReference type="Proteomes" id="UP000286246">
    <property type="component" value="Unassembled WGS sequence"/>
</dbReference>
<protein>
    <submittedName>
        <fullName evidence="2">Relaxase/mobilization nuclease-like protein</fullName>
    </submittedName>
</protein>
<reference evidence="2 3" key="1">
    <citation type="submission" date="2018-09" db="EMBL/GenBank/DDBJ databases">
        <title>Genomic Encyclopedia of Type Strains, Phase III (KMG-III): the genomes of soil and plant-associated and newly described type strains.</title>
        <authorList>
            <person name="Whitman W."/>
        </authorList>
    </citation>
    <scope>NUCLEOTIDE SEQUENCE [LARGE SCALE GENOMIC DNA]</scope>
    <source>
        <strain evidence="2 3">CECT 7938</strain>
    </source>
</reference>